<accession>A0A653A0G0</accession>
<organism evidence="1">
    <name type="scientific">uncultured Spirochaetota bacterium</name>
    <dbReference type="NCBI Taxonomy" id="460511"/>
    <lineage>
        <taxon>Bacteria</taxon>
        <taxon>Pseudomonadati</taxon>
        <taxon>Spirochaetota</taxon>
        <taxon>environmental samples</taxon>
    </lineage>
</organism>
<dbReference type="EMBL" id="UPXP01000036">
    <property type="protein sequence ID" value="VBB41151.1"/>
    <property type="molecule type" value="Genomic_DNA"/>
</dbReference>
<sequence>MMTVEVAMATVSSENLKRGPFNREIISLSGQEQLIRSNLQCVNKLFDCPEGRCLCPYDLPPRNWTH</sequence>
<name>A0A653A0G0_9SPIR</name>
<protein>
    <submittedName>
        <fullName evidence="1">Uncharacterized protein</fullName>
    </submittedName>
</protein>
<dbReference type="AlphaFoldDB" id="A0A653A0G0"/>
<proteinExistence type="predicted"/>
<reference evidence="1" key="1">
    <citation type="submission" date="2018-07" db="EMBL/GenBank/DDBJ databases">
        <authorList>
            <consortium name="Genoscope - CEA"/>
            <person name="William W."/>
        </authorList>
    </citation>
    <scope>NUCLEOTIDE SEQUENCE</scope>
    <source>
        <strain evidence="1">IK1</strain>
    </source>
</reference>
<evidence type="ECO:0000313" key="1">
    <source>
        <dbReference type="EMBL" id="VBB41151.1"/>
    </source>
</evidence>
<gene>
    <name evidence="1" type="ORF">TRIP_E70018</name>
</gene>